<evidence type="ECO:0000256" key="3">
    <source>
        <dbReference type="ARBA" id="ARBA00013194"/>
    </source>
</evidence>
<dbReference type="EMBL" id="BMLF01000002">
    <property type="protein sequence ID" value="GGM08889.1"/>
    <property type="molecule type" value="Genomic_DNA"/>
</dbReference>
<sequence>MPTTNMIRAGLAAALLAAPLPLWAQSETPTETPSETPGAAVESADIDTVVATVNGTEVTLGQMIVLRSALPQQYNQLPPEVLFKGILDQLVQQILLEQSYEGETPKAVALSLENERMARMAGVAIEEFLKTAVTDEQIQAAYDEKYAETEGKEYKARHILVETEDAARELISQLDDGADFAKLAQDNSTGPSGPNGGDLGWFGPGMMVKPFEEATVALEPGAYTKDPVETQFGWHVILLEDVRDQAAPALDDVRAEIEAELQNAAVEAHIDALTEKAEIDRSGAESIDPALLSNMDLVE</sequence>
<feature type="chain" id="PRO_5037655642" description="Parvulin-like PPIase" evidence="9">
    <location>
        <begin position="25"/>
        <end position="299"/>
    </location>
</feature>
<reference evidence="11" key="1">
    <citation type="journal article" date="2014" name="Int. J. Syst. Evol. Microbiol.">
        <title>Complete genome sequence of Corynebacterium casei LMG S-19264T (=DSM 44701T), isolated from a smear-ripened cheese.</title>
        <authorList>
            <consortium name="US DOE Joint Genome Institute (JGI-PGF)"/>
            <person name="Walter F."/>
            <person name="Albersmeier A."/>
            <person name="Kalinowski J."/>
            <person name="Ruckert C."/>
        </authorList>
    </citation>
    <scope>NUCLEOTIDE SEQUENCE</scope>
    <source>
        <strain evidence="11">CGMCC 1.6293</strain>
    </source>
</reference>
<reference evidence="11" key="2">
    <citation type="submission" date="2020-09" db="EMBL/GenBank/DDBJ databases">
        <authorList>
            <person name="Sun Q."/>
            <person name="Zhou Y."/>
        </authorList>
    </citation>
    <scope>NUCLEOTIDE SEQUENCE</scope>
    <source>
        <strain evidence="11">CGMCC 1.6293</strain>
    </source>
</reference>
<evidence type="ECO:0000256" key="8">
    <source>
        <dbReference type="PROSITE-ProRule" id="PRU00278"/>
    </source>
</evidence>
<evidence type="ECO:0000256" key="1">
    <source>
        <dbReference type="ARBA" id="ARBA00000971"/>
    </source>
</evidence>
<dbReference type="Gene3D" id="3.10.50.40">
    <property type="match status" value="1"/>
</dbReference>
<dbReference type="SUPFAM" id="SSF109998">
    <property type="entry name" value="Triger factor/SurA peptide-binding domain-like"/>
    <property type="match status" value="1"/>
</dbReference>
<accession>A0A917WIP7</accession>
<evidence type="ECO:0000313" key="12">
    <source>
        <dbReference type="Proteomes" id="UP000649829"/>
    </source>
</evidence>
<evidence type="ECO:0000256" key="4">
    <source>
        <dbReference type="ARBA" id="ARBA00018370"/>
    </source>
</evidence>
<dbReference type="AlphaFoldDB" id="A0A917WIP7"/>
<evidence type="ECO:0000256" key="2">
    <source>
        <dbReference type="ARBA" id="ARBA00007656"/>
    </source>
</evidence>
<dbReference type="RefSeq" id="WP_028286870.1">
    <property type="nucleotide sequence ID" value="NZ_BMLF01000002.1"/>
</dbReference>
<feature type="signal peptide" evidence="9">
    <location>
        <begin position="1"/>
        <end position="24"/>
    </location>
</feature>
<evidence type="ECO:0000256" key="6">
    <source>
        <dbReference type="ARBA" id="ARBA00030642"/>
    </source>
</evidence>
<evidence type="ECO:0000256" key="7">
    <source>
        <dbReference type="ARBA" id="ARBA00031484"/>
    </source>
</evidence>
<dbReference type="SUPFAM" id="SSF54534">
    <property type="entry name" value="FKBP-like"/>
    <property type="match status" value="1"/>
</dbReference>
<protein>
    <recommendedName>
        <fullName evidence="4">Parvulin-like PPIase</fullName>
        <ecNumber evidence="3">5.2.1.8</ecNumber>
    </recommendedName>
    <alternativeName>
        <fullName evidence="6">Peptidyl-prolyl cis-trans isomerase plp</fullName>
    </alternativeName>
    <alternativeName>
        <fullName evidence="7">Rotamase plp</fullName>
    </alternativeName>
</protein>
<proteinExistence type="inferred from homology"/>
<keyword evidence="12" id="KW-1185">Reference proteome</keyword>
<keyword evidence="5 8" id="KW-0697">Rotamase</keyword>
<dbReference type="InterPro" id="IPR023058">
    <property type="entry name" value="PPIase_PpiC_CS"/>
</dbReference>
<dbReference type="InterPro" id="IPR027304">
    <property type="entry name" value="Trigger_fact/SurA_dom_sf"/>
</dbReference>
<evidence type="ECO:0000256" key="5">
    <source>
        <dbReference type="ARBA" id="ARBA00023110"/>
    </source>
</evidence>
<dbReference type="GO" id="GO:0003755">
    <property type="term" value="F:peptidyl-prolyl cis-trans isomerase activity"/>
    <property type="evidence" value="ECO:0007669"/>
    <property type="project" value="UniProtKB-KW"/>
</dbReference>
<dbReference type="Proteomes" id="UP000649829">
    <property type="component" value="Unassembled WGS sequence"/>
</dbReference>
<feature type="domain" description="PpiC" evidence="10">
    <location>
        <begin position="151"/>
        <end position="241"/>
    </location>
</feature>
<dbReference type="EC" id="5.2.1.8" evidence="3"/>
<gene>
    <name evidence="11" type="primary">surA</name>
    <name evidence="11" type="ORF">GCM10011534_33620</name>
</gene>
<dbReference type="Gene3D" id="1.10.8.1040">
    <property type="match status" value="1"/>
</dbReference>
<comment type="caution">
    <text evidence="11">The sequence shown here is derived from an EMBL/GenBank/DDBJ whole genome shotgun (WGS) entry which is preliminary data.</text>
</comment>
<keyword evidence="9" id="KW-0732">Signal</keyword>
<dbReference type="PROSITE" id="PS50198">
    <property type="entry name" value="PPIC_PPIASE_2"/>
    <property type="match status" value="1"/>
</dbReference>
<dbReference type="InterPro" id="IPR046357">
    <property type="entry name" value="PPIase_dom_sf"/>
</dbReference>
<dbReference type="PANTHER" id="PTHR47245:SF2">
    <property type="entry name" value="PEPTIDYL-PROLYL CIS-TRANS ISOMERASE HP_0175-RELATED"/>
    <property type="match status" value="1"/>
</dbReference>
<dbReference type="Pfam" id="PF13616">
    <property type="entry name" value="Rotamase_3"/>
    <property type="match status" value="1"/>
</dbReference>
<dbReference type="InterPro" id="IPR000297">
    <property type="entry name" value="PPIase_PpiC"/>
</dbReference>
<organism evidence="11 12">
    <name type="scientific">Pseudooceanicola nanhaiensis</name>
    <dbReference type="NCBI Taxonomy" id="375761"/>
    <lineage>
        <taxon>Bacteria</taxon>
        <taxon>Pseudomonadati</taxon>
        <taxon>Pseudomonadota</taxon>
        <taxon>Alphaproteobacteria</taxon>
        <taxon>Rhodobacterales</taxon>
        <taxon>Paracoccaceae</taxon>
        <taxon>Pseudooceanicola</taxon>
    </lineage>
</organism>
<dbReference type="PROSITE" id="PS01096">
    <property type="entry name" value="PPIC_PPIASE_1"/>
    <property type="match status" value="1"/>
</dbReference>
<dbReference type="PANTHER" id="PTHR47245">
    <property type="entry name" value="PEPTIDYLPROLYL ISOMERASE"/>
    <property type="match status" value="1"/>
</dbReference>
<comment type="catalytic activity">
    <reaction evidence="1">
        <text>[protein]-peptidylproline (omega=180) = [protein]-peptidylproline (omega=0)</text>
        <dbReference type="Rhea" id="RHEA:16237"/>
        <dbReference type="Rhea" id="RHEA-COMP:10747"/>
        <dbReference type="Rhea" id="RHEA-COMP:10748"/>
        <dbReference type="ChEBI" id="CHEBI:83833"/>
        <dbReference type="ChEBI" id="CHEBI:83834"/>
        <dbReference type="EC" id="5.2.1.8"/>
    </reaction>
</comment>
<keyword evidence="8 11" id="KW-0413">Isomerase</keyword>
<evidence type="ECO:0000256" key="9">
    <source>
        <dbReference type="SAM" id="SignalP"/>
    </source>
</evidence>
<evidence type="ECO:0000259" key="10">
    <source>
        <dbReference type="PROSITE" id="PS50198"/>
    </source>
</evidence>
<name>A0A917WIP7_9RHOB</name>
<evidence type="ECO:0000313" key="11">
    <source>
        <dbReference type="EMBL" id="GGM08889.1"/>
    </source>
</evidence>
<dbReference type="InterPro" id="IPR050245">
    <property type="entry name" value="PrsA_foldase"/>
</dbReference>
<comment type="similarity">
    <text evidence="2">Belongs to the PpiC/parvulin rotamase family.</text>
</comment>